<dbReference type="FunFam" id="2.170.130.10:FF:000003">
    <property type="entry name" value="SusC/RagA family TonB-linked outer membrane protein"/>
    <property type="match status" value="1"/>
</dbReference>
<keyword evidence="4 8" id="KW-0812">Transmembrane</keyword>
<dbReference type="GO" id="GO:0009279">
    <property type="term" value="C:cell outer membrane"/>
    <property type="evidence" value="ECO:0007669"/>
    <property type="project" value="UniProtKB-SubCell"/>
</dbReference>
<evidence type="ECO:0000256" key="7">
    <source>
        <dbReference type="ARBA" id="ARBA00023237"/>
    </source>
</evidence>
<dbReference type="InterPro" id="IPR039426">
    <property type="entry name" value="TonB-dep_rcpt-like"/>
</dbReference>
<dbReference type="NCBIfam" id="TIGR04057">
    <property type="entry name" value="SusC_RagA_signa"/>
    <property type="match status" value="1"/>
</dbReference>
<evidence type="ECO:0000256" key="3">
    <source>
        <dbReference type="ARBA" id="ARBA00022452"/>
    </source>
</evidence>
<dbReference type="InterPro" id="IPR036942">
    <property type="entry name" value="Beta-barrel_TonB_sf"/>
</dbReference>
<keyword evidence="6 8" id="KW-0472">Membrane</keyword>
<evidence type="ECO:0000256" key="4">
    <source>
        <dbReference type="ARBA" id="ARBA00022692"/>
    </source>
</evidence>
<comment type="subcellular location">
    <subcellularLocation>
        <location evidence="1 8">Cell outer membrane</location>
        <topology evidence="1 8">Multi-pass membrane protein</topology>
    </subcellularLocation>
</comment>
<dbReference type="InterPro" id="IPR000531">
    <property type="entry name" value="Beta-barrel_TonB"/>
</dbReference>
<dbReference type="InterPro" id="IPR008969">
    <property type="entry name" value="CarboxyPept-like_regulatory"/>
</dbReference>
<dbReference type="InterPro" id="IPR023996">
    <property type="entry name" value="TonB-dep_OMP_SusC/RagA"/>
</dbReference>
<feature type="domain" description="TonB-dependent receptor plug" evidence="11">
    <location>
        <begin position="121"/>
        <end position="231"/>
    </location>
</feature>
<evidence type="ECO:0000256" key="9">
    <source>
        <dbReference type="RuleBase" id="RU003357"/>
    </source>
</evidence>
<keyword evidence="13" id="KW-1185">Reference proteome</keyword>
<evidence type="ECO:0000256" key="1">
    <source>
        <dbReference type="ARBA" id="ARBA00004571"/>
    </source>
</evidence>
<dbReference type="Pfam" id="PF13715">
    <property type="entry name" value="CarbopepD_reg_2"/>
    <property type="match status" value="1"/>
</dbReference>
<reference evidence="13" key="1">
    <citation type="submission" date="2017-06" db="EMBL/GenBank/DDBJ databases">
        <title>Complete genome sequence of Capnocytophaga sp. KCOM 1579 (=ChDC OS43) isolated from a human refractory periapical abscess lesion.</title>
        <authorList>
            <person name="Kook J.-K."/>
            <person name="Park S.-N."/>
            <person name="Lim Y.K."/>
            <person name="Roh H."/>
        </authorList>
    </citation>
    <scope>NUCLEOTIDE SEQUENCE [LARGE SCALE GENOMIC DNA]</scope>
    <source>
        <strain evidence="13">ChDC OS43</strain>
    </source>
</reference>
<dbReference type="SUPFAM" id="SSF49464">
    <property type="entry name" value="Carboxypeptidase regulatory domain-like"/>
    <property type="match status" value="1"/>
</dbReference>
<comment type="similarity">
    <text evidence="8 9">Belongs to the TonB-dependent receptor family.</text>
</comment>
<proteinExistence type="inferred from homology"/>
<evidence type="ECO:0000259" key="11">
    <source>
        <dbReference type="Pfam" id="PF07715"/>
    </source>
</evidence>
<evidence type="ECO:0000256" key="5">
    <source>
        <dbReference type="ARBA" id="ARBA00023077"/>
    </source>
</evidence>
<name>A0A1Z4BLV4_9FLAO</name>
<keyword evidence="7 8" id="KW-0998">Cell outer membrane</keyword>
<dbReference type="InterPro" id="IPR023997">
    <property type="entry name" value="TonB-dep_OMP_SusC/RagA_CS"/>
</dbReference>
<dbReference type="Pfam" id="PF07715">
    <property type="entry name" value="Plug"/>
    <property type="match status" value="1"/>
</dbReference>
<evidence type="ECO:0000256" key="6">
    <source>
        <dbReference type="ARBA" id="ARBA00023136"/>
    </source>
</evidence>
<evidence type="ECO:0000256" key="8">
    <source>
        <dbReference type="PROSITE-ProRule" id="PRU01360"/>
    </source>
</evidence>
<keyword evidence="2 8" id="KW-0813">Transport</keyword>
<dbReference type="Proteomes" id="UP000197007">
    <property type="component" value="Chromosome"/>
</dbReference>
<protein>
    <submittedName>
        <fullName evidence="12">SusC/RagA family TonB-linked outer membrane protein</fullName>
    </submittedName>
</protein>
<evidence type="ECO:0000313" key="13">
    <source>
        <dbReference type="Proteomes" id="UP000197007"/>
    </source>
</evidence>
<sequence length="1094" mass="122009">MDRLHSYKTKLLMLVWLLGLCVGMQSLSAQTVRGKVVDEDNMPLMGATILEVGTKNGVSSDFDGNFQLTLKNGGATLDISYIGYKSIKVQVQNRNNITVKLLPETTELKEVVVVGYGTQKKETVTGAISSVKGNKLVENAVANVSNALVGRMPGITSTQSSGEPGRNATTIRIRGVSTFNASSQEPLVVVDGIQSSMNAVNAMDPYEIESINLLKDASATAVYGVKGANGVVVVTTKRGRSGAPKVSLTYNFGMSQLATQLDLLNSYDYARFRNEAIRNDNDPSNFDKLFSESGFHNELWKFKNNRDYTPQEVEAMNLTPEQKQALLNSPALYYTSHNYFKEAFGGVSPQTQFNLNVSGGSEKTRYFTSLGYFYQGGTFKETNYHNADVNSKYQRYNFRSNFDFELTDRTNLTLDLAAVSSKVGGILGSEQDGDVNSETARKKSMLVHILANTPFAGPGIVDGRLIDGYVDGVNPLVGKGGTGYSVLSSLLWRPYLTTYQTDLNLNLKLKHKLDYITQGLSISGTFSYNDLYRKGVKRERSIPSYSVTRNPKNPAELLFFGGRLKHTTLTDRFKSSKWRRLYFEVATNYDRSFGKHNITALLLANGQKTYDPGFEFNVPAGIMGLAGRVTYDYDRRYLIEGNMGYNGTENFAPGKRFGFFPAFSLGWVVTNEKFFPKNNILTYLKLRGSYGEVGNDQVGGRRFLYLPSTWGYGYEGYRNDGYGAGGYYFGSSDGTTKDPFYTGAWETRVGNPNVTWERAKKSNAGIDLNMFKNRLTINADVFQEKRDNILWNRGTVPGIVGSDLPASNIGKVTNKGYEIQVHWGDKIGDFTYGIGGNVSYAKNKIDYRDEPNNPYPWMNETGYSIGQYRGYLTNGFYNTWQEVMQRPYSRFDGNKVQPGDLRYVDVNGDGVIDEKDRVPIGYANFPRYTFGANLNVGYKGFEISVLFTGTAQGSMPLDFYTRNPFYMGTGAAFQHQYDGRWTPEKAQNGITPTFPRASMRTGDNINGLFSDFWLLSTDHIKLKNVEVSYLLQKKMWLDKAGISSVKVSVSGNNLYTWSKMHDGYDPEQQDSNGAASGYLYPMTRTYSVGLNVQF</sequence>
<dbReference type="InterPro" id="IPR037066">
    <property type="entry name" value="Plug_dom_sf"/>
</dbReference>
<evidence type="ECO:0000256" key="2">
    <source>
        <dbReference type="ARBA" id="ARBA00022448"/>
    </source>
</evidence>
<dbReference type="Gene3D" id="2.40.170.20">
    <property type="entry name" value="TonB-dependent receptor, beta-barrel domain"/>
    <property type="match status" value="1"/>
</dbReference>
<organism evidence="12 13">
    <name type="scientific">Capnocytophaga endodontalis</name>
    <dbReference type="NCBI Taxonomy" id="2708117"/>
    <lineage>
        <taxon>Bacteria</taxon>
        <taxon>Pseudomonadati</taxon>
        <taxon>Bacteroidota</taxon>
        <taxon>Flavobacteriia</taxon>
        <taxon>Flavobacteriales</taxon>
        <taxon>Flavobacteriaceae</taxon>
        <taxon>Capnocytophaga</taxon>
    </lineage>
</organism>
<dbReference type="PROSITE" id="PS52016">
    <property type="entry name" value="TONB_DEPENDENT_REC_3"/>
    <property type="match status" value="1"/>
</dbReference>
<dbReference type="Gene3D" id="2.170.130.10">
    <property type="entry name" value="TonB-dependent receptor, plug domain"/>
    <property type="match status" value="1"/>
</dbReference>
<keyword evidence="3 8" id="KW-1134">Transmembrane beta strand</keyword>
<dbReference type="InterPro" id="IPR012910">
    <property type="entry name" value="Plug_dom"/>
</dbReference>
<keyword evidence="5 9" id="KW-0798">TonB box</keyword>
<dbReference type="EMBL" id="CP022022">
    <property type="protein sequence ID" value="ASF42271.1"/>
    <property type="molecule type" value="Genomic_DNA"/>
</dbReference>
<gene>
    <name evidence="12" type="ORF">CBG49_03765</name>
</gene>
<evidence type="ECO:0000313" key="12">
    <source>
        <dbReference type="EMBL" id="ASF42271.1"/>
    </source>
</evidence>
<accession>A0A1Z4BLV4</accession>
<dbReference type="Pfam" id="PF00593">
    <property type="entry name" value="TonB_dep_Rec_b-barrel"/>
    <property type="match status" value="1"/>
</dbReference>
<dbReference type="Gene3D" id="2.60.40.1120">
    <property type="entry name" value="Carboxypeptidase-like, regulatory domain"/>
    <property type="match status" value="1"/>
</dbReference>
<dbReference type="KEGG" id="capn:CBG49_03765"/>
<evidence type="ECO:0000259" key="10">
    <source>
        <dbReference type="Pfam" id="PF00593"/>
    </source>
</evidence>
<dbReference type="NCBIfam" id="TIGR04056">
    <property type="entry name" value="OMP_RagA_SusC"/>
    <property type="match status" value="1"/>
</dbReference>
<dbReference type="AlphaFoldDB" id="A0A1Z4BLV4"/>
<dbReference type="SUPFAM" id="SSF56935">
    <property type="entry name" value="Porins"/>
    <property type="match status" value="1"/>
</dbReference>
<dbReference type="RefSeq" id="WP_088593436.1">
    <property type="nucleotide sequence ID" value="NZ_CP022022.1"/>
</dbReference>
<feature type="domain" description="TonB-dependent receptor-like beta-barrel" evidence="10">
    <location>
        <begin position="493"/>
        <end position="938"/>
    </location>
</feature>